<dbReference type="EMBL" id="VOFY01000007">
    <property type="protein sequence ID" value="KAA8591483.1"/>
    <property type="molecule type" value="Genomic_DNA"/>
</dbReference>
<evidence type="ECO:0000256" key="6">
    <source>
        <dbReference type="ARBA" id="ARBA00023134"/>
    </source>
</evidence>
<dbReference type="PRINTS" id="PR01161">
    <property type="entry name" value="TUBULIN"/>
</dbReference>
<feature type="region of interest" description="Disordered" evidence="7">
    <location>
        <begin position="17"/>
        <end position="37"/>
    </location>
</feature>
<dbReference type="Gene3D" id="3.40.50.1440">
    <property type="entry name" value="Tubulin/FtsZ, GTPase domain"/>
    <property type="match status" value="1"/>
</dbReference>
<keyword evidence="5" id="KW-0547">Nucleotide-binding</keyword>
<evidence type="ECO:0000256" key="3">
    <source>
        <dbReference type="ARBA" id="ARBA00022490"/>
    </source>
</evidence>
<dbReference type="PANTHER" id="PTHR11588">
    <property type="entry name" value="TUBULIN"/>
    <property type="match status" value="1"/>
</dbReference>
<dbReference type="GO" id="GO:0007017">
    <property type="term" value="P:microtubule-based process"/>
    <property type="evidence" value="ECO:0007669"/>
    <property type="project" value="InterPro"/>
</dbReference>
<evidence type="ECO:0000313" key="9">
    <source>
        <dbReference type="Proteomes" id="UP000327493"/>
    </source>
</evidence>
<accession>A0A5J5DD45</accession>
<proteinExistence type="inferred from homology"/>
<dbReference type="GO" id="GO:0005737">
    <property type="term" value="C:cytoplasm"/>
    <property type="evidence" value="ECO:0007669"/>
    <property type="project" value="UniProtKB-SubCell"/>
</dbReference>
<dbReference type="GO" id="GO:0005874">
    <property type="term" value="C:microtubule"/>
    <property type="evidence" value="ECO:0007669"/>
    <property type="project" value="UniProtKB-KW"/>
</dbReference>
<sequence>MLLELYCLERGIQPDGQMPSDKTVGEECFPSPPSSVRPELENTPRAVFVDLDPTVIDEVPRGPTASCSTLALITGKELPNPLRPWTLHHRKDIIDLVMDRIHKLGFLVSQLRRGHRLWFHLPADGGLSSTTARSPSWSSPSTQLPRCPRLWWSLKRNPDTHTTLEHSDCAFRVDNEAITILP</sequence>
<keyword evidence="6" id="KW-0342">GTP-binding</keyword>
<keyword evidence="9" id="KW-1185">Reference proteome</keyword>
<evidence type="ECO:0000256" key="2">
    <source>
        <dbReference type="ARBA" id="ARBA00009636"/>
    </source>
</evidence>
<keyword evidence="4" id="KW-0493">Microtubule</keyword>
<dbReference type="AlphaFoldDB" id="A0A5J5DD45"/>
<protein>
    <submittedName>
        <fullName evidence="8">Uncharacterized protein</fullName>
    </submittedName>
</protein>
<dbReference type="GO" id="GO:0005525">
    <property type="term" value="F:GTP binding"/>
    <property type="evidence" value="ECO:0007669"/>
    <property type="project" value="UniProtKB-KW"/>
</dbReference>
<dbReference type="InterPro" id="IPR036525">
    <property type="entry name" value="Tubulin/FtsZ_GTPase_sf"/>
</dbReference>
<keyword evidence="3" id="KW-0963">Cytoplasm</keyword>
<dbReference type="Proteomes" id="UP000327493">
    <property type="component" value="Chromosome 7"/>
</dbReference>
<name>A0A5J5DD45_9PERO</name>
<dbReference type="InterPro" id="IPR000217">
    <property type="entry name" value="Tubulin"/>
</dbReference>
<comment type="similarity">
    <text evidence="2">Belongs to the tubulin family.</text>
</comment>
<reference evidence="8 9" key="1">
    <citation type="submission" date="2019-08" db="EMBL/GenBank/DDBJ databases">
        <title>A chromosome-level genome assembly, high-density linkage maps, and genome scans reveal the genomic architecture of hybrid incompatibilities underlying speciation via character displacement in darters (Percidae: Etheostominae).</title>
        <authorList>
            <person name="Moran R.L."/>
            <person name="Catchen J.M."/>
            <person name="Fuller R.C."/>
        </authorList>
    </citation>
    <scope>NUCLEOTIDE SEQUENCE [LARGE SCALE GENOMIC DNA]</scope>
    <source>
        <strain evidence="8">EspeVRDwgs_2016</strain>
        <tissue evidence="8">Muscle</tissue>
    </source>
</reference>
<evidence type="ECO:0000256" key="7">
    <source>
        <dbReference type="SAM" id="MobiDB-lite"/>
    </source>
</evidence>
<evidence type="ECO:0000256" key="5">
    <source>
        <dbReference type="ARBA" id="ARBA00022741"/>
    </source>
</evidence>
<gene>
    <name evidence="8" type="ORF">FQN60_002426</name>
</gene>
<comment type="subcellular location">
    <subcellularLocation>
        <location evidence="1">Cytoplasm</location>
    </subcellularLocation>
</comment>
<dbReference type="SUPFAM" id="SSF52490">
    <property type="entry name" value="Tubulin nucleotide-binding domain-like"/>
    <property type="match status" value="1"/>
</dbReference>
<comment type="caution">
    <text evidence="8">The sequence shown here is derived from an EMBL/GenBank/DDBJ whole genome shotgun (WGS) entry which is preliminary data.</text>
</comment>
<organism evidence="8 9">
    <name type="scientific">Etheostoma spectabile</name>
    <name type="common">orangethroat darter</name>
    <dbReference type="NCBI Taxonomy" id="54343"/>
    <lineage>
        <taxon>Eukaryota</taxon>
        <taxon>Metazoa</taxon>
        <taxon>Chordata</taxon>
        <taxon>Craniata</taxon>
        <taxon>Vertebrata</taxon>
        <taxon>Euteleostomi</taxon>
        <taxon>Actinopterygii</taxon>
        <taxon>Neopterygii</taxon>
        <taxon>Teleostei</taxon>
        <taxon>Neoteleostei</taxon>
        <taxon>Acanthomorphata</taxon>
        <taxon>Eupercaria</taxon>
        <taxon>Perciformes</taxon>
        <taxon>Percoidei</taxon>
        <taxon>Percidae</taxon>
        <taxon>Etheostomatinae</taxon>
        <taxon>Etheostoma</taxon>
    </lineage>
</organism>
<evidence type="ECO:0000313" key="8">
    <source>
        <dbReference type="EMBL" id="KAA8591483.1"/>
    </source>
</evidence>
<evidence type="ECO:0000256" key="1">
    <source>
        <dbReference type="ARBA" id="ARBA00004496"/>
    </source>
</evidence>
<evidence type="ECO:0000256" key="4">
    <source>
        <dbReference type="ARBA" id="ARBA00022701"/>
    </source>
</evidence>